<accession>A0A210PDP7</accession>
<dbReference type="PANTHER" id="PTHR44414">
    <property type="entry name" value="PROTEIN NEDD1"/>
    <property type="match status" value="1"/>
</dbReference>
<dbReference type="OrthoDB" id="1602884at2759"/>
<dbReference type="AlphaFoldDB" id="A0A210PDP7"/>
<sequence length="166" mass="18240">MLLQTGKGFLDFNSTSRYIVSGVDQAINVWDLKVRSLRKTYKGHTGKVTCAKFNWNDTYIASGSDTGEIIVYNAVSGQGCSPMVAPKAQAVKEIQYSHFKKSLLGSASDDGAVNLWDTNTRRLIHSFSDAHRAPATGINFSPINAIFLMSVGLDKRIICYDLEGKK</sequence>
<dbReference type="GO" id="GO:0036064">
    <property type="term" value="C:ciliary basal body"/>
    <property type="evidence" value="ECO:0007669"/>
    <property type="project" value="TreeGrafter"/>
</dbReference>
<protein>
    <submittedName>
        <fullName evidence="4">Protein NEDD1</fullName>
    </submittedName>
</protein>
<dbReference type="GO" id="GO:0043015">
    <property type="term" value="F:gamma-tubulin binding"/>
    <property type="evidence" value="ECO:0007669"/>
    <property type="project" value="TreeGrafter"/>
</dbReference>
<keyword evidence="2" id="KW-0677">Repeat</keyword>
<dbReference type="SUPFAM" id="SSF50978">
    <property type="entry name" value="WD40 repeat-like"/>
    <property type="match status" value="1"/>
</dbReference>
<dbReference type="GO" id="GO:0005814">
    <property type="term" value="C:centriole"/>
    <property type="evidence" value="ECO:0007669"/>
    <property type="project" value="TreeGrafter"/>
</dbReference>
<feature type="repeat" description="WD" evidence="3">
    <location>
        <begin position="41"/>
        <end position="73"/>
    </location>
</feature>
<dbReference type="InterPro" id="IPR001680">
    <property type="entry name" value="WD40_rpt"/>
</dbReference>
<dbReference type="Pfam" id="PF00400">
    <property type="entry name" value="WD40"/>
    <property type="match status" value="2"/>
</dbReference>
<comment type="caution">
    <text evidence="4">The sequence shown here is derived from an EMBL/GenBank/DDBJ whole genome shotgun (WGS) entry which is preliminary data.</text>
</comment>
<evidence type="ECO:0000313" key="5">
    <source>
        <dbReference type="Proteomes" id="UP000242188"/>
    </source>
</evidence>
<organism evidence="4 5">
    <name type="scientific">Mizuhopecten yessoensis</name>
    <name type="common">Japanese scallop</name>
    <name type="synonym">Patinopecten yessoensis</name>
    <dbReference type="NCBI Taxonomy" id="6573"/>
    <lineage>
        <taxon>Eukaryota</taxon>
        <taxon>Metazoa</taxon>
        <taxon>Spiralia</taxon>
        <taxon>Lophotrochozoa</taxon>
        <taxon>Mollusca</taxon>
        <taxon>Bivalvia</taxon>
        <taxon>Autobranchia</taxon>
        <taxon>Pteriomorphia</taxon>
        <taxon>Pectinida</taxon>
        <taxon>Pectinoidea</taxon>
        <taxon>Pectinidae</taxon>
        <taxon>Mizuhopecten</taxon>
    </lineage>
</organism>
<evidence type="ECO:0000313" key="4">
    <source>
        <dbReference type="EMBL" id="OWF34602.1"/>
    </source>
</evidence>
<dbReference type="InterPro" id="IPR052818">
    <property type="entry name" value="NEDD1_Spindle_Assembly"/>
</dbReference>
<name>A0A210PDP7_MIZYE</name>
<evidence type="ECO:0000256" key="1">
    <source>
        <dbReference type="ARBA" id="ARBA00022574"/>
    </source>
</evidence>
<evidence type="ECO:0000256" key="3">
    <source>
        <dbReference type="PROSITE-ProRule" id="PRU00221"/>
    </source>
</evidence>
<dbReference type="InterPro" id="IPR015943">
    <property type="entry name" value="WD40/YVTN_repeat-like_dom_sf"/>
</dbReference>
<dbReference type="STRING" id="6573.A0A210PDP7"/>
<dbReference type="SMART" id="SM00320">
    <property type="entry name" value="WD40"/>
    <property type="match status" value="3"/>
</dbReference>
<evidence type="ECO:0000256" key="2">
    <source>
        <dbReference type="ARBA" id="ARBA00022737"/>
    </source>
</evidence>
<keyword evidence="1 3" id="KW-0853">WD repeat</keyword>
<dbReference type="PANTHER" id="PTHR44414:SF1">
    <property type="entry name" value="PROTEIN NEDD1"/>
    <property type="match status" value="1"/>
</dbReference>
<dbReference type="GO" id="GO:0005737">
    <property type="term" value="C:cytoplasm"/>
    <property type="evidence" value="ECO:0007669"/>
    <property type="project" value="TreeGrafter"/>
</dbReference>
<gene>
    <name evidence="4" type="ORF">KP79_PYT24791</name>
</gene>
<dbReference type="GO" id="GO:0000922">
    <property type="term" value="C:spindle pole"/>
    <property type="evidence" value="ECO:0007669"/>
    <property type="project" value="TreeGrafter"/>
</dbReference>
<feature type="repeat" description="WD" evidence="3">
    <location>
        <begin position="102"/>
        <end position="126"/>
    </location>
</feature>
<dbReference type="GO" id="GO:0000278">
    <property type="term" value="P:mitotic cell cycle"/>
    <property type="evidence" value="ECO:0007669"/>
    <property type="project" value="TreeGrafter"/>
</dbReference>
<keyword evidence="5" id="KW-1185">Reference proteome</keyword>
<dbReference type="InterPro" id="IPR036322">
    <property type="entry name" value="WD40_repeat_dom_sf"/>
</dbReference>
<dbReference type="Proteomes" id="UP000242188">
    <property type="component" value="Unassembled WGS sequence"/>
</dbReference>
<dbReference type="GO" id="GO:0007020">
    <property type="term" value="P:microtubule nucleation"/>
    <property type="evidence" value="ECO:0007669"/>
    <property type="project" value="TreeGrafter"/>
</dbReference>
<dbReference type="PROSITE" id="PS50082">
    <property type="entry name" value="WD_REPEATS_2"/>
    <property type="match status" value="2"/>
</dbReference>
<dbReference type="GO" id="GO:0005813">
    <property type="term" value="C:centrosome"/>
    <property type="evidence" value="ECO:0007669"/>
    <property type="project" value="TreeGrafter"/>
</dbReference>
<dbReference type="EMBL" id="NEDP02080517">
    <property type="protein sequence ID" value="OWF34602.1"/>
    <property type="molecule type" value="Genomic_DNA"/>
</dbReference>
<proteinExistence type="predicted"/>
<dbReference type="Gene3D" id="2.130.10.10">
    <property type="entry name" value="YVTN repeat-like/Quinoprotein amine dehydrogenase"/>
    <property type="match status" value="1"/>
</dbReference>
<dbReference type="PROSITE" id="PS00678">
    <property type="entry name" value="WD_REPEATS_1"/>
    <property type="match status" value="1"/>
</dbReference>
<dbReference type="InterPro" id="IPR019775">
    <property type="entry name" value="WD40_repeat_CS"/>
</dbReference>
<reference evidence="4 5" key="1">
    <citation type="journal article" date="2017" name="Nat. Ecol. Evol.">
        <title>Scallop genome provides insights into evolution of bilaterian karyotype and development.</title>
        <authorList>
            <person name="Wang S."/>
            <person name="Zhang J."/>
            <person name="Jiao W."/>
            <person name="Li J."/>
            <person name="Xun X."/>
            <person name="Sun Y."/>
            <person name="Guo X."/>
            <person name="Huan P."/>
            <person name="Dong B."/>
            <person name="Zhang L."/>
            <person name="Hu X."/>
            <person name="Sun X."/>
            <person name="Wang J."/>
            <person name="Zhao C."/>
            <person name="Wang Y."/>
            <person name="Wang D."/>
            <person name="Huang X."/>
            <person name="Wang R."/>
            <person name="Lv J."/>
            <person name="Li Y."/>
            <person name="Zhang Z."/>
            <person name="Liu B."/>
            <person name="Lu W."/>
            <person name="Hui Y."/>
            <person name="Liang J."/>
            <person name="Zhou Z."/>
            <person name="Hou R."/>
            <person name="Li X."/>
            <person name="Liu Y."/>
            <person name="Li H."/>
            <person name="Ning X."/>
            <person name="Lin Y."/>
            <person name="Zhao L."/>
            <person name="Xing Q."/>
            <person name="Dou J."/>
            <person name="Li Y."/>
            <person name="Mao J."/>
            <person name="Guo H."/>
            <person name="Dou H."/>
            <person name="Li T."/>
            <person name="Mu C."/>
            <person name="Jiang W."/>
            <person name="Fu Q."/>
            <person name="Fu X."/>
            <person name="Miao Y."/>
            <person name="Liu J."/>
            <person name="Yu Q."/>
            <person name="Li R."/>
            <person name="Liao H."/>
            <person name="Li X."/>
            <person name="Kong Y."/>
            <person name="Jiang Z."/>
            <person name="Chourrout D."/>
            <person name="Li R."/>
            <person name="Bao Z."/>
        </authorList>
    </citation>
    <scope>NUCLEOTIDE SEQUENCE [LARGE SCALE GENOMIC DNA]</scope>
    <source>
        <strain evidence="4 5">PY_sf001</strain>
    </source>
</reference>